<dbReference type="EMBL" id="MH834610">
    <property type="protein sequence ID" value="AYN57791.1"/>
    <property type="molecule type" value="Genomic_DNA"/>
</dbReference>
<dbReference type="GeneID" id="55006623"/>
<organism evidence="1 2">
    <name type="scientific">Arthrobacter phage DrManhattan</name>
    <dbReference type="NCBI Taxonomy" id="2419955"/>
    <lineage>
        <taxon>Viruses</taxon>
        <taxon>Duplodnaviria</taxon>
        <taxon>Heunggongvirae</taxon>
        <taxon>Uroviricota</taxon>
        <taxon>Caudoviricetes</taxon>
        <taxon>Casidaviridae</taxon>
        <taxon>Manhattanvirus</taxon>
        <taxon>Manhattanvirus drmanhattan</taxon>
    </lineage>
</organism>
<evidence type="ECO:0000313" key="2">
    <source>
        <dbReference type="Proteomes" id="UP000266996"/>
    </source>
</evidence>
<keyword evidence="2" id="KW-1185">Reference proteome</keyword>
<sequence>MIWLDLILDLLDALPCYWPSLSRKRRK</sequence>
<accession>A0A3G2KFS5</accession>
<evidence type="ECO:0000313" key="1">
    <source>
        <dbReference type="EMBL" id="AYN57791.1"/>
    </source>
</evidence>
<proteinExistence type="predicted"/>
<dbReference type="Proteomes" id="UP000266996">
    <property type="component" value="Segment"/>
</dbReference>
<name>A0A3G2KFS5_9CAUD</name>
<reference evidence="2" key="1">
    <citation type="submission" date="2018-09" db="EMBL/GenBank/DDBJ databases">
        <authorList>
            <person name="Rimple P.A."/>
            <person name="Stoner T.H."/>
            <person name="Garlena R.A."/>
            <person name="Russell D.A."/>
            <person name="Pope W.H."/>
            <person name="Jacobs-Sera D."/>
            <person name="Hatfull G.F."/>
        </authorList>
    </citation>
    <scope>NUCLEOTIDE SEQUENCE [LARGE SCALE GENOMIC DNA]</scope>
</reference>
<gene>
    <name evidence="1" type="primary">56</name>
    <name evidence="1" type="ORF">PBI_DRMANHATTAN_56</name>
</gene>
<protein>
    <submittedName>
        <fullName evidence="1">Uncharacterized protein</fullName>
    </submittedName>
</protein>
<dbReference type="KEGG" id="vg:55006623"/>
<dbReference type="RefSeq" id="YP_009815399.1">
    <property type="nucleotide sequence ID" value="NC_048093.1"/>
</dbReference>